<dbReference type="AlphaFoldDB" id="A0A0A1X769"/>
<proteinExistence type="predicted"/>
<name>A0A0A1X769_ZEUCU</name>
<evidence type="ECO:0000259" key="1">
    <source>
        <dbReference type="Pfam" id="PF12205"/>
    </source>
</evidence>
<sequence>MYERRLAPALFKPNVECRTTTSMYQMAADKPFSEELKHRTDLVTRRVKELVAIMQDLPSNKDELVPCGERVRTTVMELISIFSTTSNYNETIRDMLKTLTRYNILIPHECENLQKSYALEDKTAIEKYNHEVRECAYYIVSAMKTLVMQFE</sequence>
<dbReference type="GO" id="GO:0031267">
    <property type="term" value="F:small GTPase binding"/>
    <property type="evidence" value="ECO:0007669"/>
    <property type="project" value="TreeGrafter"/>
</dbReference>
<dbReference type="PANTHER" id="PTHR46097">
    <property type="entry name" value="G PROTEIN-COUPLED RECEPTOR KINASE INTERACTING ARFGAP"/>
    <property type="match status" value="1"/>
</dbReference>
<dbReference type="InterPro" id="IPR022018">
    <property type="entry name" value="GIT1_C"/>
</dbReference>
<dbReference type="Gene3D" id="1.20.120.330">
    <property type="entry name" value="Nucleotidyltransferases domain 2"/>
    <property type="match status" value="1"/>
</dbReference>
<dbReference type="GO" id="GO:0005096">
    <property type="term" value="F:GTPase activator activity"/>
    <property type="evidence" value="ECO:0007669"/>
    <property type="project" value="InterPro"/>
</dbReference>
<dbReference type="GO" id="GO:0008277">
    <property type="term" value="P:regulation of G protein-coupled receptor signaling pathway"/>
    <property type="evidence" value="ECO:0007669"/>
    <property type="project" value="TreeGrafter"/>
</dbReference>
<reference evidence="2" key="2">
    <citation type="journal article" date="2015" name="Gigascience">
        <title>Reconstructing a comprehensive transcriptome assembly of a white-pupal translocated strain of the pest fruit fly Bactrocera cucurbitae.</title>
        <authorList>
            <person name="Sim S.B."/>
            <person name="Calla B."/>
            <person name="Hall B."/>
            <person name="DeRego T."/>
            <person name="Geib S.M."/>
        </authorList>
    </citation>
    <scope>NUCLEOTIDE SEQUENCE</scope>
</reference>
<dbReference type="GO" id="GO:0032012">
    <property type="term" value="P:regulation of ARF protein signal transduction"/>
    <property type="evidence" value="ECO:0007669"/>
    <property type="project" value="InterPro"/>
</dbReference>
<dbReference type="GO" id="GO:0098793">
    <property type="term" value="C:presynapse"/>
    <property type="evidence" value="ECO:0007669"/>
    <property type="project" value="GOC"/>
</dbReference>
<protein>
    <submittedName>
        <fullName evidence="2">ARF GTPase-activating protein GIT2</fullName>
    </submittedName>
</protein>
<gene>
    <name evidence="2" type="primary">Git2_0</name>
    <name evidence="2" type="ORF">g.39756</name>
</gene>
<dbReference type="Pfam" id="PF12205">
    <property type="entry name" value="GIT1_C"/>
    <property type="match status" value="1"/>
</dbReference>
<dbReference type="GO" id="GO:0007420">
    <property type="term" value="P:brain development"/>
    <property type="evidence" value="ECO:0007669"/>
    <property type="project" value="InterPro"/>
</dbReference>
<evidence type="ECO:0000313" key="2">
    <source>
        <dbReference type="EMBL" id="JAD06518.1"/>
    </source>
</evidence>
<organism evidence="2">
    <name type="scientific">Zeugodacus cucurbitae</name>
    <name type="common">Melon fruit fly</name>
    <name type="synonym">Bactrocera cucurbitae</name>
    <dbReference type="NCBI Taxonomy" id="28588"/>
    <lineage>
        <taxon>Eukaryota</taxon>
        <taxon>Metazoa</taxon>
        <taxon>Ecdysozoa</taxon>
        <taxon>Arthropoda</taxon>
        <taxon>Hexapoda</taxon>
        <taxon>Insecta</taxon>
        <taxon>Pterygota</taxon>
        <taxon>Neoptera</taxon>
        <taxon>Endopterygota</taxon>
        <taxon>Diptera</taxon>
        <taxon>Brachycera</taxon>
        <taxon>Muscomorpha</taxon>
        <taxon>Tephritoidea</taxon>
        <taxon>Tephritidae</taxon>
        <taxon>Zeugodacus</taxon>
        <taxon>Zeugodacus</taxon>
    </lineage>
</organism>
<dbReference type="PANTHER" id="PTHR46097:SF3">
    <property type="entry name" value="ARF GTPASE-ACTIVATING PROTEIN GIT"/>
    <property type="match status" value="1"/>
</dbReference>
<feature type="domain" description="ARF GTPase-activating protein GIT1 C-terminal" evidence="1">
    <location>
        <begin position="34"/>
        <end position="151"/>
    </location>
</feature>
<dbReference type="InterPro" id="IPR047161">
    <property type="entry name" value="GIT-like"/>
</dbReference>
<reference evidence="2" key="1">
    <citation type="submission" date="2014-11" db="EMBL/GenBank/DDBJ databases">
        <authorList>
            <person name="Geib S."/>
        </authorList>
    </citation>
    <scope>NUCLEOTIDE SEQUENCE</scope>
</reference>
<accession>A0A0A1X769</accession>
<dbReference type="GO" id="GO:0036465">
    <property type="term" value="P:synaptic vesicle recycling"/>
    <property type="evidence" value="ECO:0007669"/>
    <property type="project" value="TreeGrafter"/>
</dbReference>
<dbReference type="EMBL" id="GBXI01007774">
    <property type="protein sequence ID" value="JAD06518.1"/>
    <property type="molecule type" value="Transcribed_RNA"/>
</dbReference>